<evidence type="ECO:0000313" key="8">
    <source>
        <dbReference type="EMBL" id="MFD1224936.1"/>
    </source>
</evidence>
<protein>
    <submittedName>
        <fullName evidence="8">C40 family peptidase</fullName>
    </submittedName>
</protein>
<evidence type="ECO:0000256" key="1">
    <source>
        <dbReference type="ARBA" id="ARBA00007074"/>
    </source>
</evidence>
<feature type="domain" description="NlpC/P60" evidence="7">
    <location>
        <begin position="521"/>
        <end position="657"/>
    </location>
</feature>
<dbReference type="Gene3D" id="3.90.1720.10">
    <property type="entry name" value="endopeptidase domain like (from Nostoc punctiforme)"/>
    <property type="match status" value="1"/>
</dbReference>
<dbReference type="RefSeq" id="WP_211373348.1">
    <property type="nucleotide sequence ID" value="NZ_BAABJG010000035.1"/>
</dbReference>
<evidence type="ECO:0000313" key="9">
    <source>
        <dbReference type="Proteomes" id="UP001597180"/>
    </source>
</evidence>
<keyword evidence="2" id="KW-0645">Protease</keyword>
<dbReference type="PANTHER" id="PTHR47053">
    <property type="entry name" value="MUREIN DD-ENDOPEPTIDASE MEPH-RELATED"/>
    <property type="match status" value="1"/>
</dbReference>
<dbReference type="PANTHER" id="PTHR47053:SF1">
    <property type="entry name" value="MUREIN DD-ENDOPEPTIDASE MEPH-RELATED"/>
    <property type="match status" value="1"/>
</dbReference>
<organism evidence="8 9">
    <name type="scientific">Paenibacillus vulneris</name>
    <dbReference type="NCBI Taxonomy" id="1133364"/>
    <lineage>
        <taxon>Bacteria</taxon>
        <taxon>Bacillati</taxon>
        <taxon>Bacillota</taxon>
        <taxon>Bacilli</taxon>
        <taxon>Bacillales</taxon>
        <taxon>Paenibacillaceae</taxon>
        <taxon>Paenibacillus</taxon>
    </lineage>
</organism>
<reference evidence="9" key="1">
    <citation type="journal article" date="2019" name="Int. J. Syst. Evol. Microbiol.">
        <title>The Global Catalogue of Microorganisms (GCM) 10K type strain sequencing project: providing services to taxonomists for standard genome sequencing and annotation.</title>
        <authorList>
            <consortium name="The Broad Institute Genomics Platform"/>
            <consortium name="The Broad Institute Genome Sequencing Center for Infectious Disease"/>
            <person name="Wu L."/>
            <person name="Ma J."/>
        </authorList>
    </citation>
    <scope>NUCLEOTIDE SEQUENCE [LARGE SCALE GENOMIC DNA]</scope>
    <source>
        <strain evidence="9">CCUG 53270</strain>
    </source>
</reference>
<evidence type="ECO:0000256" key="2">
    <source>
        <dbReference type="ARBA" id="ARBA00022670"/>
    </source>
</evidence>
<sequence>MKEIKTRNVVKDIKRLERFPNVLHRVKRSSAHAKRQVDHDKTTSQSPVEFAQRHSAAATKKTIRAQMGMSVRINKRLIRHILKRKPFPDGDSVTSQSPIDVHTESSISRTPRLARRIRLRKPVDGKYILSSGSHSGKQRFIRSRVNARLLHRSRTGSYPDWMQKRDIGPLKPVGKKESFSAAVSHSANGRVKPLTRVPSTIMKQSGHTIKRKARNFKTLAPFIKNGHRLDHANDYSDASTEGRMDAVKEAHRAAHMAISARRSIQTARAAARLNRLIVKLLVRATALLVKGLTALLGFSGSVIVVLCIIMAVAAVISSPFGIFVSGENTDADVKPLTRIVQEIDDEFAARIADMQRSAGHVDRVEYHYPGSADNTRIDNWMDIIVVFAVKTVTDAENGMDVATLDATRIGIIRSVFWDMNSLESRVETIEHKETVTVEHEDGSTSEETITRYERILHITVTSQTAEQQADIYRFTNEQMELMKEMLSEEFRPLMYAILGKGADIGLTPEQLDLVQQHLPKGELGSEAVKLALTRLGDPYSQPKAGQGNYTDCSYLVQWVYRQLGISLLRTAAEQARFCVENGLTVGAADLVPGDLVFWSYERNGRFMDITHVGIYAGDGKVVDASSSRGQVVFRDLFDSDKQVLFGRPSLSDSSQQNSSLSAEK</sequence>
<feature type="transmembrane region" description="Helical" evidence="6">
    <location>
        <begin position="302"/>
        <end position="324"/>
    </location>
</feature>
<dbReference type="SUPFAM" id="SSF54001">
    <property type="entry name" value="Cysteine proteinases"/>
    <property type="match status" value="1"/>
</dbReference>
<comment type="caution">
    <text evidence="8">The sequence shown here is derived from an EMBL/GenBank/DDBJ whole genome shotgun (WGS) entry which is preliminary data.</text>
</comment>
<keyword evidence="4" id="KW-0788">Thiol protease</keyword>
<dbReference type="InterPro" id="IPR051202">
    <property type="entry name" value="Peptidase_C40"/>
</dbReference>
<dbReference type="PROSITE" id="PS51935">
    <property type="entry name" value="NLPC_P60"/>
    <property type="match status" value="1"/>
</dbReference>
<dbReference type="Pfam" id="PF00877">
    <property type="entry name" value="NLPC_P60"/>
    <property type="match status" value="1"/>
</dbReference>
<feature type="compositionally biased region" description="Polar residues" evidence="5">
    <location>
        <begin position="92"/>
        <end position="107"/>
    </location>
</feature>
<keyword evidence="6" id="KW-0812">Transmembrane</keyword>
<evidence type="ECO:0000256" key="3">
    <source>
        <dbReference type="ARBA" id="ARBA00022801"/>
    </source>
</evidence>
<keyword evidence="9" id="KW-1185">Reference proteome</keyword>
<feature type="region of interest" description="Disordered" evidence="5">
    <location>
        <begin position="88"/>
        <end position="107"/>
    </location>
</feature>
<dbReference type="Proteomes" id="UP001597180">
    <property type="component" value="Unassembled WGS sequence"/>
</dbReference>
<comment type="similarity">
    <text evidence="1">Belongs to the peptidase C40 family.</text>
</comment>
<dbReference type="InterPro" id="IPR000064">
    <property type="entry name" value="NLP_P60_dom"/>
</dbReference>
<evidence type="ECO:0000256" key="6">
    <source>
        <dbReference type="SAM" id="Phobius"/>
    </source>
</evidence>
<accession>A0ABW3UYC1</accession>
<keyword evidence="6" id="KW-0472">Membrane</keyword>
<name>A0ABW3UYC1_9BACL</name>
<dbReference type="EMBL" id="JBHTLU010000053">
    <property type="protein sequence ID" value="MFD1224936.1"/>
    <property type="molecule type" value="Genomic_DNA"/>
</dbReference>
<gene>
    <name evidence="8" type="ORF">ACFQ4B_32980</name>
</gene>
<feature type="region of interest" description="Disordered" evidence="5">
    <location>
        <begin position="27"/>
        <end position="60"/>
    </location>
</feature>
<evidence type="ECO:0000256" key="5">
    <source>
        <dbReference type="SAM" id="MobiDB-lite"/>
    </source>
</evidence>
<evidence type="ECO:0000256" key="4">
    <source>
        <dbReference type="ARBA" id="ARBA00022807"/>
    </source>
</evidence>
<dbReference type="InterPro" id="IPR038765">
    <property type="entry name" value="Papain-like_cys_pep_sf"/>
</dbReference>
<keyword evidence="3" id="KW-0378">Hydrolase</keyword>
<proteinExistence type="inferred from homology"/>
<keyword evidence="6" id="KW-1133">Transmembrane helix</keyword>
<evidence type="ECO:0000259" key="7">
    <source>
        <dbReference type="PROSITE" id="PS51935"/>
    </source>
</evidence>